<evidence type="ECO:0000313" key="3">
    <source>
        <dbReference type="EMBL" id="XDQ36641.1"/>
    </source>
</evidence>
<dbReference type="AlphaFoldDB" id="A0AB39Q2R9"/>
<dbReference type="GO" id="GO:0016491">
    <property type="term" value="F:oxidoreductase activity"/>
    <property type="evidence" value="ECO:0007669"/>
    <property type="project" value="UniProtKB-ARBA"/>
</dbReference>
<dbReference type="RefSeq" id="WP_369171278.1">
    <property type="nucleotide sequence ID" value="NZ_CP163439.1"/>
</dbReference>
<evidence type="ECO:0008006" key="4">
    <source>
        <dbReference type="Google" id="ProtNLM"/>
    </source>
</evidence>
<gene>
    <name evidence="3" type="ORF">AB5J49_26735</name>
</gene>
<dbReference type="GO" id="GO:0020037">
    <property type="term" value="F:heme binding"/>
    <property type="evidence" value="ECO:0007669"/>
    <property type="project" value="InterPro"/>
</dbReference>
<keyword evidence="1" id="KW-0479">Metal-binding</keyword>
<dbReference type="PANTHER" id="PTHR28657:SF5">
    <property type="entry name" value="INDOLEAMINE 2,3-DIOXYGENASE"/>
    <property type="match status" value="1"/>
</dbReference>
<dbReference type="Pfam" id="PF01231">
    <property type="entry name" value="IDO"/>
    <property type="match status" value="1"/>
</dbReference>
<evidence type="ECO:0000256" key="1">
    <source>
        <dbReference type="ARBA" id="ARBA00022723"/>
    </source>
</evidence>
<sequence>MNETLVNPPLTHISLTDHGVDPVNGFLPGIDPLRHLSGTYAEWDDIAAQLPKYLVSGCARTLLRDVPQFDTAALRDGAELERAMLLLSYFGHAWINDTEPPVSSVPANIAVPWAAVAARLGRPPILSYATQQLHNWRRLDDSRPVELGNIARLQDFLGGMDDDWFVLVHIAIEAAAAPALTACVRAQDAVLGGDADTVAVELRRVAASLAAMQAVLARMPERCDPYVYYHRVRRFLFGWKNNPAFPEGIRYEGVAAFGGRPQSFSGETGAQSAIIPFLDTVFGISDEADPLADYMLSLRDYVPPAHRAFIEQVGPRADLRGMLLRERPYGAVAAYNECIEAMHAFRRLHLDYAARYVQQQAQRDASNSNDVGTGGTPFMRYLRRHLDNILDHIIR</sequence>
<dbReference type="InterPro" id="IPR037217">
    <property type="entry name" value="Trp/Indoleamine_2_3_dOase-like"/>
</dbReference>
<name>A0AB39Q2R9_9ACTN</name>
<dbReference type="EMBL" id="CP163439">
    <property type="protein sequence ID" value="XDQ36641.1"/>
    <property type="molecule type" value="Genomic_DNA"/>
</dbReference>
<dbReference type="GO" id="GO:0019441">
    <property type="term" value="P:L-tryptophan catabolic process to kynurenine"/>
    <property type="evidence" value="ECO:0007669"/>
    <property type="project" value="InterPro"/>
</dbReference>
<organism evidence="3">
    <name type="scientific">Streptomyces sp. R28</name>
    <dbReference type="NCBI Taxonomy" id="3238628"/>
    <lineage>
        <taxon>Bacteria</taxon>
        <taxon>Bacillati</taxon>
        <taxon>Actinomycetota</taxon>
        <taxon>Actinomycetes</taxon>
        <taxon>Kitasatosporales</taxon>
        <taxon>Streptomycetaceae</taxon>
        <taxon>Streptomyces</taxon>
    </lineage>
</organism>
<protein>
    <recommendedName>
        <fullName evidence="4">Indoleamine 2,3-dioxygenase</fullName>
    </recommendedName>
</protein>
<dbReference type="GO" id="GO:0046872">
    <property type="term" value="F:metal ion binding"/>
    <property type="evidence" value="ECO:0007669"/>
    <property type="project" value="UniProtKB-KW"/>
</dbReference>
<proteinExistence type="predicted"/>
<dbReference type="PANTHER" id="PTHR28657">
    <property type="entry name" value="INDOLEAMINE 2,3-DIOXYGENASE"/>
    <property type="match status" value="1"/>
</dbReference>
<dbReference type="InterPro" id="IPR000898">
    <property type="entry name" value="Indolamine_dOase"/>
</dbReference>
<accession>A0AB39Q2R9</accession>
<dbReference type="Gene3D" id="1.20.58.480">
    <property type="match status" value="1"/>
</dbReference>
<keyword evidence="2" id="KW-0408">Iron</keyword>
<reference evidence="3" key="1">
    <citation type="submission" date="2024-07" db="EMBL/GenBank/DDBJ databases">
        <authorList>
            <person name="Yu S.T."/>
        </authorList>
    </citation>
    <scope>NUCLEOTIDE SEQUENCE</scope>
    <source>
        <strain evidence="3">R28</strain>
    </source>
</reference>
<dbReference type="SUPFAM" id="SSF140959">
    <property type="entry name" value="Indolic compounds 2,3-dioxygenase-like"/>
    <property type="match status" value="1"/>
</dbReference>
<evidence type="ECO:0000256" key="2">
    <source>
        <dbReference type="ARBA" id="ARBA00023004"/>
    </source>
</evidence>